<organism evidence="2 3">
    <name type="scientific">Hymenobacter ginkgonis</name>
    <dbReference type="NCBI Taxonomy" id="2682976"/>
    <lineage>
        <taxon>Bacteria</taxon>
        <taxon>Pseudomonadati</taxon>
        <taxon>Bacteroidota</taxon>
        <taxon>Cytophagia</taxon>
        <taxon>Cytophagales</taxon>
        <taxon>Hymenobacteraceae</taxon>
        <taxon>Hymenobacter</taxon>
    </lineage>
</organism>
<dbReference type="Proteomes" id="UP000441336">
    <property type="component" value="Unassembled WGS sequence"/>
</dbReference>
<evidence type="ECO:0000313" key="3">
    <source>
        <dbReference type="Proteomes" id="UP000441336"/>
    </source>
</evidence>
<protein>
    <recommendedName>
        <fullName evidence="1">DUF5683 domain-containing protein</fullName>
    </recommendedName>
</protein>
<proteinExistence type="predicted"/>
<accession>A0A7K1TIP8</accession>
<name>A0A7K1TIP8_9BACT</name>
<gene>
    <name evidence="2" type="ORF">GO988_18320</name>
</gene>
<dbReference type="AlphaFoldDB" id="A0A7K1TIP8"/>
<dbReference type="InterPro" id="IPR043738">
    <property type="entry name" value="DUF5683"/>
</dbReference>
<dbReference type="Pfam" id="PF18935">
    <property type="entry name" value="DUF5683"/>
    <property type="match status" value="1"/>
</dbReference>
<comment type="caution">
    <text evidence="2">The sequence shown here is derived from an EMBL/GenBank/DDBJ whole genome shotgun (WGS) entry which is preliminary data.</text>
</comment>
<sequence length="252" mass="27577">MKNLLLGAAARLHLLGWAFGILGMLLVLAQPTRAQTSATDPYNVNPAAPVVVRPDTATVRKISKKEKRALAAADSAKRTERLFGQRVTRPQKAGFLALIPSAGQIYNKRYWKLPIVYGMVGGLGYWVYYQQNYFNNFRLANRTISGITSSTDQAAALAKTDLPTDIKNLSAANINTGLIFARRYRDLSILLSALGYSLQILDAVVDAHLHDFDVSDNLSLNWQPTLLPQPGQLAPAPGLSLSLRVKQGGRAY</sequence>
<dbReference type="EMBL" id="WQKZ01000004">
    <property type="protein sequence ID" value="MVN78290.1"/>
    <property type="molecule type" value="Genomic_DNA"/>
</dbReference>
<reference evidence="2 3" key="1">
    <citation type="submission" date="2019-12" db="EMBL/GenBank/DDBJ databases">
        <title>Hymenobacter sp. HMF4947 Genome sequencing and assembly.</title>
        <authorList>
            <person name="Kang H."/>
            <person name="Cha I."/>
            <person name="Kim H."/>
            <person name="Joh K."/>
        </authorList>
    </citation>
    <scope>NUCLEOTIDE SEQUENCE [LARGE SCALE GENOMIC DNA]</scope>
    <source>
        <strain evidence="2 3">HMF4947</strain>
    </source>
</reference>
<evidence type="ECO:0000259" key="1">
    <source>
        <dbReference type="Pfam" id="PF18935"/>
    </source>
</evidence>
<keyword evidence="3" id="KW-1185">Reference proteome</keyword>
<dbReference type="RefSeq" id="WP_157568198.1">
    <property type="nucleotide sequence ID" value="NZ_WQKZ01000004.1"/>
</dbReference>
<evidence type="ECO:0000313" key="2">
    <source>
        <dbReference type="EMBL" id="MVN78290.1"/>
    </source>
</evidence>
<feature type="domain" description="DUF5683" evidence="1">
    <location>
        <begin position="88"/>
        <end position="244"/>
    </location>
</feature>